<proteinExistence type="predicted"/>
<organism evidence="1 2">
    <name type="scientific">Oerskovia douganii</name>
    <dbReference type="NCBI Taxonomy" id="2762210"/>
    <lineage>
        <taxon>Bacteria</taxon>
        <taxon>Bacillati</taxon>
        <taxon>Actinomycetota</taxon>
        <taxon>Actinomycetes</taxon>
        <taxon>Micrococcales</taxon>
        <taxon>Cellulomonadaceae</taxon>
        <taxon>Oerskovia</taxon>
    </lineage>
</organism>
<dbReference type="Proteomes" id="UP000822993">
    <property type="component" value="Unassembled WGS sequence"/>
</dbReference>
<comment type="caution">
    <text evidence="1">The sequence shown here is derived from an EMBL/GenBank/DDBJ whole genome shotgun (WGS) entry which is preliminary data.</text>
</comment>
<sequence>MTETPMQRVEYLLGRVKEEEARVKAAEDLNEKLYRSDSAVREVTAEPVRNGWRFWARTKHHGPYKWDTEETEFVLTDDEVEAFRRFLDVYASQRTAAKKSYEDQILHPKERR</sequence>
<dbReference type="RefSeq" id="WP_193720502.1">
    <property type="nucleotide sequence ID" value="NZ_JACSPN010000017.1"/>
</dbReference>
<name>A0A9D5YZR8_9CELL</name>
<keyword evidence="2" id="KW-1185">Reference proteome</keyword>
<reference evidence="1 2" key="1">
    <citation type="submission" date="2020-08" db="EMBL/GenBank/DDBJ databases">
        <title>A Genomic Blueprint of the Chicken Gut Microbiome.</title>
        <authorList>
            <person name="Gilroy R."/>
            <person name="Ravi A."/>
            <person name="Getino M."/>
            <person name="Pursley I."/>
            <person name="Horton D.L."/>
            <person name="Alikhan N.-F."/>
            <person name="Baker D."/>
            <person name="Gharbi K."/>
            <person name="Hall N."/>
            <person name="Watson M."/>
            <person name="Adriaenssens E.M."/>
            <person name="Foster-Nyarko E."/>
            <person name="Jarju S."/>
            <person name="Secka A."/>
            <person name="Antonio M."/>
            <person name="Oren A."/>
            <person name="Chaudhuri R."/>
            <person name="La Ragione R.M."/>
            <person name="Hildebrand F."/>
            <person name="Pallen M.J."/>
        </authorList>
    </citation>
    <scope>NUCLEOTIDE SEQUENCE [LARGE SCALE GENOMIC DNA]</scope>
    <source>
        <strain evidence="1 2">Sa1BUA8</strain>
    </source>
</reference>
<dbReference type="AlphaFoldDB" id="A0A9D5YZR8"/>
<gene>
    <name evidence="1" type="ORF">H9623_13145</name>
</gene>
<evidence type="ECO:0000313" key="2">
    <source>
        <dbReference type="Proteomes" id="UP000822993"/>
    </source>
</evidence>
<dbReference type="EMBL" id="JACSPN010000017">
    <property type="protein sequence ID" value="MBE7701242.1"/>
    <property type="molecule type" value="Genomic_DNA"/>
</dbReference>
<protein>
    <submittedName>
        <fullName evidence="1">Uncharacterized protein</fullName>
    </submittedName>
</protein>
<evidence type="ECO:0000313" key="1">
    <source>
        <dbReference type="EMBL" id="MBE7701242.1"/>
    </source>
</evidence>
<accession>A0A9D5YZR8</accession>